<dbReference type="InterPro" id="IPR048876">
    <property type="entry name" value="BipA_C"/>
</dbReference>
<dbReference type="EMBL" id="JQCP01000002">
    <property type="protein sequence ID" value="KRO02244.1"/>
    <property type="molecule type" value="Genomic_DNA"/>
</dbReference>
<keyword evidence="3" id="KW-0699">rRNA-binding</keyword>
<dbReference type="InterPro" id="IPR035651">
    <property type="entry name" value="BipA_V"/>
</dbReference>
<name>A0ABR5PZX9_9ACTN</name>
<dbReference type="CDD" id="cd01891">
    <property type="entry name" value="TypA_BipA"/>
    <property type="match status" value="1"/>
</dbReference>
<dbReference type="InterPro" id="IPR005225">
    <property type="entry name" value="Small_GTP-bd"/>
</dbReference>
<keyword evidence="1 3" id="KW-0547">Nucleotide-binding</keyword>
<keyword evidence="2 3" id="KW-0342">GTP-binding</keyword>
<dbReference type="SUPFAM" id="SSF50447">
    <property type="entry name" value="Translation proteins"/>
    <property type="match status" value="1"/>
</dbReference>
<dbReference type="Gene3D" id="3.30.70.870">
    <property type="entry name" value="Elongation Factor G (Translational Gtpase), domain 3"/>
    <property type="match status" value="1"/>
</dbReference>
<dbReference type="Gene3D" id="2.40.30.10">
    <property type="entry name" value="Translation factors"/>
    <property type="match status" value="1"/>
</dbReference>
<dbReference type="PANTHER" id="PTHR42908:SF8">
    <property type="entry name" value="TR-TYPE G DOMAIN-CONTAINING PROTEIN"/>
    <property type="match status" value="1"/>
</dbReference>
<protein>
    <recommendedName>
        <fullName evidence="3">Large ribosomal subunit assembly factor BipA</fullName>
        <ecNumber evidence="3">3.6.5.-</ecNumber>
    </recommendedName>
    <alternativeName>
        <fullName evidence="3">GTP-binding protein BipA</fullName>
    </alternativeName>
</protein>
<dbReference type="Proteomes" id="UP000051927">
    <property type="component" value="Unassembled WGS sequence"/>
</dbReference>
<dbReference type="InterPro" id="IPR009000">
    <property type="entry name" value="Transl_B-barrel_sf"/>
</dbReference>
<evidence type="ECO:0000256" key="2">
    <source>
        <dbReference type="ARBA" id="ARBA00023134"/>
    </source>
</evidence>
<keyword evidence="6" id="KW-1185">Reference proteome</keyword>
<gene>
    <name evidence="3" type="primary">bipA</name>
    <name evidence="5" type="ORF">IV60_GL000671</name>
</gene>
<dbReference type="InterPro" id="IPR000640">
    <property type="entry name" value="EFG_V-like"/>
</dbReference>
<comment type="similarity">
    <text evidence="3">Belongs to the TRAFAC class translation factor GTPase superfamily. Classic translation factor GTPase family. BipA subfamily.</text>
</comment>
<dbReference type="Pfam" id="PF00009">
    <property type="entry name" value="GTP_EFTU"/>
    <property type="match status" value="1"/>
</dbReference>
<dbReference type="EC" id="3.6.5.-" evidence="3"/>
<reference evidence="5 6" key="1">
    <citation type="journal article" date="2015" name="Genome Announc.">
        <title>Expanding the biotechnology potential of lactobacilli through comparative genomics of 213 strains and associated genera.</title>
        <authorList>
            <person name="Sun Z."/>
            <person name="Harris H.M."/>
            <person name="McCann A."/>
            <person name="Guo C."/>
            <person name="Argimon S."/>
            <person name="Zhang W."/>
            <person name="Yang X."/>
            <person name="Jeffery I.B."/>
            <person name="Cooney J.C."/>
            <person name="Kagawa T.F."/>
            <person name="Liu W."/>
            <person name="Song Y."/>
            <person name="Salvetti E."/>
            <person name="Wrobel A."/>
            <person name="Rasinkangas P."/>
            <person name="Parkhill J."/>
            <person name="Rea M.C."/>
            <person name="O'Sullivan O."/>
            <person name="Ritari J."/>
            <person name="Douillard F.P."/>
            <person name="Paul Ross R."/>
            <person name="Yang R."/>
            <person name="Briner A.E."/>
            <person name="Felis G.E."/>
            <person name="de Vos W.M."/>
            <person name="Barrangou R."/>
            <person name="Klaenhammer T.R."/>
            <person name="Caufield P.W."/>
            <person name="Cui Y."/>
            <person name="Zhang H."/>
            <person name="O'Toole P.W."/>
        </authorList>
    </citation>
    <scope>NUCLEOTIDE SEQUENCE [LARGE SCALE GENOMIC DNA]</scope>
    <source>
        <strain evidence="5 6">DSM 7090</strain>
    </source>
</reference>
<dbReference type="InterPro" id="IPR035647">
    <property type="entry name" value="EFG_III/V"/>
</dbReference>
<keyword evidence="3" id="KW-0690">Ribosome biogenesis</keyword>
<dbReference type="PROSITE" id="PS51722">
    <property type="entry name" value="G_TR_2"/>
    <property type="match status" value="1"/>
</dbReference>
<evidence type="ECO:0000256" key="1">
    <source>
        <dbReference type="ARBA" id="ARBA00022741"/>
    </source>
</evidence>
<dbReference type="InterPro" id="IPR027417">
    <property type="entry name" value="P-loop_NTPase"/>
</dbReference>
<dbReference type="InterPro" id="IPR006298">
    <property type="entry name" value="BipA"/>
</dbReference>
<keyword evidence="3" id="KW-0694">RNA-binding</keyword>
<keyword evidence="3" id="KW-0963">Cytoplasm</keyword>
<organism evidence="5 6">
    <name type="scientific">Lancefieldella rimae</name>
    <dbReference type="NCBI Taxonomy" id="1383"/>
    <lineage>
        <taxon>Bacteria</taxon>
        <taxon>Bacillati</taxon>
        <taxon>Actinomycetota</taxon>
        <taxon>Coriobacteriia</taxon>
        <taxon>Coriobacteriales</taxon>
        <taxon>Atopobiaceae</taxon>
        <taxon>Lancefieldella</taxon>
    </lineage>
</organism>
<dbReference type="PROSITE" id="PS00301">
    <property type="entry name" value="G_TR_1"/>
    <property type="match status" value="1"/>
</dbReference>
<comment type="caution">
    <text evidence="5">The sequence shown here is derived from an EMBL/GenBank/DDBJ whole genome shotgun (WGS) entry which is preliminary data.</text>
</comment>
<sequence>MKFMRQENIRNIAIIAHVDHGKTTLVDQMLKATDAFRENQQVQERVLDSNDQERERGITILAKNISIEYKGTKINVIDTPGHADFGGEVERVLKMADGALLLVDAAEGPMPQTRFVLRHAIDAGLAIMMVVNKIDRDGARPEEVVNDALDLMMDLGASDEQLEFTMEHVVFASAVNGYARLAPDDDNKDMLPLLDMIVEGLPAPEVDIEGPLAMQCVTIDHSDYVGRIGIGRVYSGTIHTGDKILVVKNDGSRAMGQVKQLFTFDYLGRKETSEVAAGDIGAVVGIDSTDIGDVYTDPEDPVELEPIEIDPPTLSIIFEPSSSPLVGREGDIVGGRQLKERLMSEAENNVTMHIEELPDKTGIEVSGRGILHLSVLMETMRREGFEFQVGRPRVLFKKDAQGHKVEPIEQAVVECPGEYSGKVIEVFGNAGGTMVSMDTGSTQTHLEFKIPTRGIMGLKTRVLNVTHGEAVFYHTFLEYGPFAGDIGGRQNGAMISMSTEKAVAYALGTLQERGQLFVGPGTECYEGMLVGERSKPGDMVVNIARTKNLGNQRSSTADISVQLTPPRTFTLEEALEYIMDDELVEITPESIRMRKRILSETERRKWAVRNGRVKK</sequence>
<dbReference type="InterPro" id="IPR042116">
    <property type="entry name" value="TypA/BipA_C"/>
</dbReference>
<feature type="domain" description="Tr-type G" evidence="4">
    <location>
        <begin position="7"/>
        <end position="205"/>
    </location>
</feature>
<comment type="catalytic activity">
    <reaction evidence="3">
        <text>GTP + H2O = GDP + phosphate + H(+)</text>
        <dbReference type="Rhea" id="RHEA:19669"/>
        <dbReference type="ChEBI" id="CHEBI:15377"/>
        <dbReference type="ChEBI" id="CHEBI:15378"/>
        <dbReference type="ChEBI" id="CHEBI:37565"/>
        <dbReference type="ChEBI" id="CHEBI:43474"/>
        <dbReference type="ChEBI" id="CHEBI:58189"/>
    </reaction>
</comment>
<proteinExistence type="inferred from homology"/>
<dbReference type="CDD" id="cd03710">
    <property type="entry name" value="BipA_TypA_C"/>
    <property type="match status" value="1"/>
</dbReference>
<dbReference type="Pfam" id="PF03144">
    <property type="entry name" value="GTP_EFTU_D2"/>
    <property type="match status" value="1"/>
</dbReference>
<dbReference type="InterPro" id="IPR000795">
    <property type="entry name" value="T_Tr_GTP-bd_dom"/>
</dbReference>
<comment type="subcellular location">
    <subcellularLocation>
        <location evidence="3">Cytoplasm</location>
    </subcellularLocation>
    <text evidence="3">Binds to ribosomes.</text>
</comment>
<dbReference type="InterPro" id="IPR031157">
    <property type="entry name" value="G_TR_CS"/>
</dbReference>
<dbReference type="PANTHER" id="PTHR42908">
    <property type="entry name" value="TRANSLATION ELONGATION FACTOR-RELATED"/>
    <property type="match status" value="1"/>
</dbReference>
<dbReference type="CDD" id="cd03691">
    <property type="entry name" value="BipA_TypA_II"/>
    <property type="match status" value="1"/>
</dbReference>
<evidence type="ECO:0000259" key="4">
    <source>
        <dbReference type="PROSITE" id="PS51722"/>
    </source>
</evidence>
<comment type="subunit">
    <text evidence="3">Monomer.</text>
</comment>
<dbReference type="Gene3D" id="3.40.50.300">
    <property type="entry name" value="P-loop containing nucleotide triphosphate hydrolases"/>
    <property type="match status" value="1"/>
</dbReference>
<dbReference type="Pfam" id="PF21018">
    <property type="entry name" value="BipA_C"/>
    <property type="match status" value="1"/>
</dbReference>
<dbReference type="PRINTS" id="PR00315">
    <property type="entry name" value="ELONGATNFCT"/>
</dbReference>
<feature type="binding site" evidence="3">
    <location>
        <begin position="19"/>
        <end position="24"/>
    </location>
    <ligand>
        <name>GTP</name>
        <dbReference type="ChEBI" id="CHEBI:37565"/>
    </ligand>
</feature>
<accession>A0ABR5PZX9</accession>
<dbReference type="InterPro" id="IPR047041">
    <property type="entry name" value="BipA_GTP-bd_dom"/>
</dbReference>
<evidence type="ECO:0000256" key="3">
    <source>
        <dbReference type="HAMAP-Rule" id="MF_00849"/>
    </source>
</evidence>
<dbReference type="Gene3D" id="2.40.50.250">
    <property type="entry name" value="bipa protein"/>
    <property type="match status" value="1"/>
</dbReference>
<evidence type="ECO:0000313" key="6">
    <source>
        <dbReference type="Proteomes" id="UP000051927"/>
    </source>
</evidence>
<keyword evidence="3" id="KW-0820">tRNA-binding</keyword>
<feature type="binding site" evidence="3">
    <location>
        <begin position="132"/>
        <end position="135"/>
    </location>
    <ligand>
        <name>GTP</name>
        <dbReference type="ChEBI" id="CHEBI:37565"/>
    </ligand>
</feature>
<dbReference type="SUPFAM" id="SSF54980">
    <property type="entry name" value="EF-G C-terminal domain-like"/>
    <property type="match status" value="2"/>
</dbReference>
<dbReference type="InterPro" id="IPR004161">
    <property type="entry name" value="EFTu-like_2"/>
</dbReference>
<comment type="function">
    <text evidence="3">A 50S ribosomal subunit assembly protein with GTPase activity, required for 50S subunit assembly at low temperatures, may also play a role in translation. Binds GTP and analogs. Binds the 70S ribosome between the 30S and 50S subunits, in a similar position as ribosome-bound EF-G; it contacts a number of ribosomal proteins, both rRNAs and the A-site tRNA.</text>
</comment>
<keyword evidence="3" id="KW-0378">Hydrolase</keyword>
<dbReference type="NCBIfam" id="TIGR00231">
    <property type="entry name" value="small_GTP"/>
    <property type="match status" value="1"/>
</dbReference>
<evidence type="ECO:0000313" key="5">
    <source>
        <dbReference type="EMBL" id="KRO02244.1"/>
    </source>
</evidence>
<dbReference type="SUPFAM" id="SSF52540">
    <property type="entry name" value="P-loop containing nucleoside triphosphate hydrolases"/>
    <property type="match status" value="1"/>
</dbReference>
<dbReference type="HAMAP" id="MF_00849">
    <property type="entry name" value="BipA"/>
    <property type="match status" value="1"/>
</dbReference>
<dbReference type="Gene3D" id="3.30.70.240">
    <property type="match status" value="1"/>
</dbReference>
<dbReference type="InterPro" id="IPR047042">
    <property type="entry name" value="BipA_II"/>
</dbReference>
<dbReference type="NCBIfam" id="TIGR01394">
    <property type="entry name" value="TypA_BipA"/>
    <property type="match status" value="1"/>
</dbReference>
<dbReference type="Pfam" id="PF00679">
    <property type="entry name" value="EFG_C"/>
    <property type="match status" value="1"/>
</dbReference>